<keyword evidence="2" id="KW-1185">Reference proteome</keyword>
<gene>
    <name evidence="1" type="ORF">QO002_002033</name>
</gene>
<accession>A0ABU0BQX6</accession>
<dbReference type="EMBL" id="JAUSVF010000001">
    <property type="protein sequence ID" value="MDQ0319895.1"/>
    <property type="molecule type" value="Genomic_DNA"/>
</dbReference>
<name>A0ABU0BQX6_9HYPH</name>
<dbReference type="Proteomes" id="UP001230207">
    <property type="component" value="Unassembled WGS sequence"/>
</dbReference>
<organism evidence="1 2">
    <name type="scientific">Pararhizobium capsulatum DSM 1112</name>
    <dbReference type="NCBI Taxonomy" id="1121113"/>
    <lineage>
        <taxon>Bacteria</taxon>
        <taxon>Pseudomonadati</taxon>
        <taxon>Pseudomonadota</taxon>
        <taxon>Alphaproteobacteria</taxon>
        <taxon>Hyphomicrobiales</taxon>
        <taxon>Rhizobiaceae</taxon>
        <taxon>Rhizobium/Agrobacterium group</taxon>
        <taxon>Pararhizobium</taxon>
    </lineage>
</organism>
<sequence>METTQSPAEIYDHVFDAVMMSIDGDWIEIHLQADVDDQSVGLKGDYRTAEGETLDLDVRKLDYSVSRAIRDLSRIMADTEKSGWTKAVFLLKRSGEYAVHFE</sequence>
<proteinExistence type="predicted"/>
<dbReference type="Gene3D" id="3.30.500.20">
    <property type="entry name" value="BH3703-like domains"/>
    <property type="match status" value="1"/>
</dbReference>
<comment type="caution">
    <text evidence="1">The sequence shown here is derived from an EMBL/GenBank/DDBJ whole genome shotgun (WGS) entry which is preliminary data.</text>
</comment>
<dbReference type="RefSeq" id="WP_307229165.1">
    <property type="nucleotide sequence ID" value="NZ_JAUSVF010000001.1"/>
</dbReference>
<protein>
    <submittedName>
        <fullName evidence="1">Uncharacterized protein</fullName>
    </submittedName>
</protein>
<evidence type="ECO:0000313" key="1">
    <source>
        <dbReference type="EMBL" id="MDQ0319895.1"/>
    </source>
</evidence>
<dbReference type="SUPFAM" id="SSF160424">
    <property type="entry name" value="BH3703-like"/>
    <property type="match status" value="1"/>
</dbReference>
<dbReference type="InterPro" id="IPR036170">
    <property type="entry name" value="YezG-like_sf"/>
</dbReference>
<evidence type="ECO:0000313" key="2">
    <source>
        <dbReference type="Proteomes" id="UP001230207"/>
    </source>
</evidence>
<reference evidence="1 2" key="1">
    <citation type="submission" date="2023-07" db="EMBL/GenBank/DDBJ databases">
        <title>Genomic Encyclopedia of Type Strains, Phase IV (KMG-IV): sequencing the most valuable type-strain genomes for metagenomic binning, comparative biology and taxonomic classification.</title>
        <authorList>
            <person name="Goeker M."/>
        </authorList>
    </citation>
    <scope>NUCLEOTIDE SEQUENCE [LARGE SCALE GENOMIC DNA]</scope>
    <source>
        <strain evidence="1 2">DSM 1112</strain>
    </source>
</reference>